<evidence type="ECO:0000313" key="2">
    <source>
        <dbReference type="Proteomes" id="UP000217265"/>
    </source>
</evidence>
<organism evidence="1 2">
    <name type="scientific">Nibricoccus aquaticus</name>
    <dbReference type="NCBI Taxonomy" id="2576891"/>
    <lineage>
        <taxon>Bacteria</taxon>
        <taxon>Pseudomonadati</taxon>
        <taxon>Verrucomicrobiota</taxon>
        <taxon>Opitutia</taxon>
        <taxon>Opitutales</taxon>
        <taxon>Opitutaceae</taxon>
        <taxon>Nibricoccus</taxon>
    </lineage>
</organism>
<dbReference type="Proteomes" id="UP000217265">
    <property type="component" value="Chromosome"/>
</dbReference>
<name>A0A290Q2M2_9BACT</name>
<evidence type="ECO:0000313" key="1">
    <source>
        <dbReference type="EMBL" id="ATC62764.1"/>
    </source>
</evidence>
<keyword evidence="2" id="KW-1185">Reference proteome</keyword>
<reference evidence="1 2" key="1">
    <citation type="submission" date="2017-09" db="EMBL/GenBank/DDBJ databases">
        <title>Complete genome sequence of Verrucomicrobial strain HZ-65, isolated from freshwater.</title>
        <authorList>
            <person name="Choi A."/>
        </authorList>
    </citation>
    <scope>NUCLEOTIDE SEQUENCE [LARGE SCALE GENOMIC DNA]</scope>
    <source>
        <strain evidence="1 2">HZ-65</strain>
    </source>
</reference>
<dbReference type="KEGG" id="vbh:CMV30_01595"/>
<sequence>MVVGVDVAVGPEQQGLSAFALLNQRVSEDKPPADLAFYWIGLVYRKSKDGLSHPIGFRGSMAKLQSSELKDGDLVVFFKEAF</sequence>
<dbReference type="EMBL" id="CP023344">
    <property type="protein sequence ID" value="ATC62764.1"/>
    <property type="molecule type" value="Genomic_DNA"/>
</dbReference>
<dbReference type="AlphaFoldDB" id="A0A290Q2M2"/>
<accession>A0A290Q2M2</accession>
<gene>
    <name evidence="1" type="ORF">CMV30_01595</name>
</gene>
<proteinExistence type="predicted"/>
<protein>
    <submittedName>
        <fullName evidence="1">Uncharacterized protein</fullName>
    </submittedName>
</protein>